<dbReference type="Proteomes" id="UP000255467">
    <property type="component" value="Unassembled WGS sequence"/>
</dbReference>
<accession>A0A379JIS8</accession>
<dbReference type="Gene3D" id="3.30.70.100">
    <property type="match status" value="1"/>
</dbReference>
<organism evidence="2 3">
    <name type="scientific">Nocardia otitidiscaviarum</name>
    <dbReference type="NCBI Taxonomy" id="1823"/>
    <lineage>
        <taxon>Bacteria</taxon>
        <taxon>Bacillati</taxon>
        <taxon>Actinomycetota</taxon>
        <taxon>Actinomycetes</taxon>
        <taxon>Mycobacteriales</taxon>
        <taxon>Nocardiaceae</taxon>
        <taxon>Nocardia</taxon>
    </lineage>
</organism>
<gene>
    <name evidence="2" type="ORF">NCTC1934_05753</name>
</gene>
<protein>
    <submittedName>
        <fullName evidence="2">Uncharacterized protein</fullName>
    </submittedName>
</protein>
<reference evidence="2 3" key="1">
    <citation type="submission" date="2018-06" db="EMBL/GenBank/DDBJ databases">
        <authorList>
            <consortium name="Pathogen Informatics"/>
            <person name="Doyle S."/>
        </authorList>
    </citation>
    <scope>NUCLEOTIDE SEQUENCE [LARGE SCALE GENOMIC DNA]</scope>
    <source>
        <strain evidence="2 3">NCTC1934</strain>
    </source>
</reference>
<dbReference type="SUPFAM" id="SSF55008">
    <property type="entry name" value="HMA, heavy metal-associated domain"/>
    <property type="match status" value="1"/>
</dbReference>
<dbReference type="AlphaFoldDB" id="A0A379JIS8"/>
<dbReference type="STRING" id="1406858.GCA_000710895_04012"/>
<dbReference type="GO" id="GO:0046872">
    <property type="term" value="F:metal ion binding"/>
    <property type="evidence" value="ECO:0007669"/>
    <property type="project" value="UniProtKB-KW"/>
</dbReference>
<sequence>MTMNGHDPRYDRRAASRVLATLARPGLFATAELPPRLRLEYTCAPMRSEPGSHLTLSQRLYLGRFMKPCRPDQVTSATHRIAWTDSDGIPNTGHYHSGGLGPIVPIAMRETVLTLWHALAADEALAQRISLLSERDRAVLDGTTTDHDPIDIFRVGIEATGRALAQHALLARWTPYRTPVEFAVGMRDSGIYGAVATRWYWEQQASTYRRGMIAVTLAAQPDGTVRYSADTVATLRAMKDATIADAHRIMRRATAVEGLSVAAAIEKYHDELDLISRQYALLPPGTRPACLAAMPHQIEGEHYSILPTVVDRFTELFCAIASRLTIAETTSDAETGDAELSAEDRVFWVPDMNCQHCVRTITGTLESMGIAVHDIDLVSKRVLADFRSPRNRHRAFEALRDSGYNPTVETPAPATTETAV</sequence>
<dbReference type="InterPro" id="IPR006121">
    <property type="entry name" value="HMA_dom"/>
</dbReference>
<proteinExistence type="predicted"/>
<evidence type="ECO:0000256" key="1">
    <source>
        <dbReference type="ARBA" id="ARBA00022723"/>
    </source>
</evidence>
<dbReference type="OrthoDB" id="9801832at2"/>
<dbReference type="RefSeq" id="WP_039813623.1">
    <property type="nucleotide sequence ID" value="NZ_UGRY01000005.1"/>
</dbReference>
<dbReference type="CDD" id="cd00371">
    <property type="entry name" value="HMA"/>
    <property type="match status" value="1"/>
</dbReference>
<evidence type="ECO:0000313" key="3">
    <source>
        <dbReference type="Proteomes" id="UP000255467"/>
    </source>
</evidence>
<dbReference type="InterPro" id="IPR036163">
    <property type="entry name" value="HMA_dom_sf"/>
</dbReference>
<name>A0A379JIS8_9NOCA</name>
<keyword evidence="3" id="KW-1185">Reference proteome</keyword>
<dbReference type="EMBL" id="UGRY01000005">
    <property type="protein sequence ID" value="SUD48418.1"/>
    <property type="molecule type" value="Genomic_DNA"/>
</dbReference>
<evidence type="ECO:0000313" key="2">
    <source>
        <dbReference type="EMBL" id="SUD48418.1"/>
    </source>
</evidence>
<keyword evidence="1" id="KW-0479">Metal-binding</keyword>
<dbReference type="PROSITE" id="PS01047">
    <property type="entry name" value="HMA_1"/>
    <property type="match status" value="1"/>
</dbReference>
<dbReference type="InterPro" id="IPR017969">
    <property type="entry name" value="Heavy-metal-associated_CS"/>
</dbReference>